<accession>A0A6A5WTD6</accession>
<feature type="chain" id="PRO_5025368361" description="GPI anchored protein" evidence="2">
    <location>
        <begin position="26"/>
        <end position="458"/>
    </location>
</feature>
<evidence type="ECO:0000256" key="2">
    <source>
        <dbReference type="SAM" id="SignalP"/>
    </source>
</evidence>
<evidence type="ECO:0008006" key="5">
    <source>
        <dbReference type="Google" id="ProtNLM"/>
    </source>
</evidence>
<feature type="region of interest" description="Disordered" evidence="1">
    <location>
        <begin position="293"/>
        <end position="324"/>
    </location>
</feature>
<feature type="compositionally biased region" description="Polar residues" evidence="1">
    <location>
        <begin position="306"/>
        <end position="323"/>
    </location>
</feature>
<organism evidence="3 4">
    <name type="scientific">Amniculicola lignicola CBS 123094</name>
    <dbReference type="NCBI Taxonomy" id="1392246"/>
    <lineage>
        <taxon>Eukaryota</taxon>
        <taxon>Fungi</taxon>
        <taxon>Dikarya</taxon>
        <taxon>Ascomycota</taxon>
        <taxon>Pezizomycotina</taxon>
        <taxon>Dothideomycetes</taxon>
        <taxon>Pleosporomycetidae</taxon>
        <taxon>Pleosporales</taxon>
        <taxon>Amniculicolaceae</taxon>
        <taxon>Amniculicola</taxon>
    </lineage>
</organism>
<dbReference type="AlphaFoldDB" id="A0A6A5WTD6"/>
<dbReference type="PANTHER" id="PTHR39599:SF2">
    <property type="entry name" value="ANCHORED PROTEIN, PUTATIVE (AFU_ORTHOLOGUE AFUA_1G09650)-RELATED"/>
    <property type="match status" value="1"/>
</dbReference>
<keyword evidence="2" id="KW-0732">Signal</keyword>
<protein>
    <recommendedName>
        <fullName evidence="5">GPI anchored protein</fullName>
    </recommendedName>
</protein>
<dbReference type="EMBL" id="ML977565">
    <property type="protein sequence ID" value="KAF2004952.1"/>
    <property type="molecule type" value="Genomic_DNA"/>
</dbReference>
<keyword evidence="4" id="KW-1185">Reference proteome</keyword>
<evidence type="ECO:0000256" key="1">
    <source>
        <dbReference type="SAM" id="MobiDB-lite"/>
    </source>
</evidence>
<name>A0A6A5WTD6_9PLEO</name>
<dbReference type="Proteomes" id="UP000799779">
    <property type="component" value="Unassembled WGS sequence"/>
</dbReference>
<feature type="signal peptide" evidence="2">
    <location>
        <begin position="1"/>
        <end position="25"/>
    </location>
</feature>
<proteinExistence type="predicted"/>
<evidence type="ECO:0000313" key="3">
    <source>
        <dbReference type="EMBL" id="KAF2004952.1"/>
    </source>
</evidence>
<reference evidence="3" key="1">
    <citation type="journal article" date="2020" name="Stud. Mycol.">
        <title>101 Dothideomycetes genomes: a test case for predicting lifestyles and emergence of pathogens.</title>
        <authorList>
            <person name="Haridas S."/>
            <person name="Albert R."/>
            <person name="Binder M."/>
            <person name="Bloem J."/>
            <person name="Labutti K."/>
            <person name="Salamov A."/>
            <person name="Andreopoulos B."/>
            <person name="Baker S."/>
            <person name="Barry K."/>
            <person name="Bills G."/>
            <person name="Bluhm B."/>
            <person name="Cannon C."/>
            <person name="Castanera R."/>
            <person name="Culley D."/>
            <person name="Daum C."/>
            <person name="Ezra D."/>
            <person name="Gonzalez J."/>
            <person name="Henrissat B."/>
            <person name="Kuo A."/>
            <person name="Liang C."/>
            <person name="Lipzen A."/>
            <person name="Lutzoni F."/>
            <person name="Magnuson J."/>
            <person name="Mondo S."/>
            <person name="Nolan M."/>
            <person name="Ohm R."/>
            <person name="Pangilinan J."/>
            <person name="Park H.-J."/>
            <person name="Ramirez L."/>
            <person name="Alfaro M."/>
            <person name="Sun H."/>
            <person name="Tritt A."/>
            <person name="Yoshinaga Y."/>
            <person name="Zwiers L.-H."/>
            <person name="Turgeon B."/>
            <person name="Goodwin S."/>
            <person name="Spatafora J."/>
            <person name="Crous P."/>
            <person name="Grigoriev I."/>
        </authorList>
    </citation>
    <scope>NUCLEOTIDE SEQUENCE</scope>
    <source>
        <strain evidence="3">CBS 123094</strain>
    </source>
</reference>
<evidence type="ECO:0000313" key="4">
    <source>
        <dbReference type="Proteomes" id="UP000799779"/>
    </source>
</evidence>
<dbReference type="OrthoDB" id="2426396at2759"/>
<feature type="compositionally biased region" description="Low complexity" evidence="1">
    <location>
        <begin position="293"/>
        <end position="304"/>
    </location>
</feature>
<dbReference type="PANTHER" id="PTHR39599">
    <property type="entry name" value="GPI-ANCHORED PROTEIN (EUROFUNG)-RELATED-RELATED"/>
    <property type="match status" value="1"/>
</dbReference>
<sequence>MQLLSNLLALPTGVILLLYVAPVAAEQQWPHNLPRHMKYFPEDEVHVKRGISVQERLQREKPIGIKKMSSDEGEMFFLDNWIFASDVPHHEKKAIHDESANLTAQAVSPLRPHLDPFLRLGAELFRRDFQCPTGTAPCTSLDAPNNCCATSDTCISIQDTGFGTVGCCPRGFNCAGTISCDTANGYSSCPDSPNGGCCLPGYSCQDVGCVVARTSVVTIQPSARPSSTAVVVVPSTSSAAPSSQAPASSSAYTCVGGWHTCPASLGGGCCQDGLACASGALCVASGSETPAPSVSSTASAVAPVRPTSNSAVTTSEEPSTTDPGPSVCPTGFYVCSAYYPSGCCRVGADCKTTGSCSPTASNTIVGSNGVTIVGPSGASLASQQGGSCPTGWYSCAASLGGDCCLEGFACGAQCTATSSGNTQVAGKVAPSTATSVSSTSIFFMISSALAIGVGMIIL</sequence>
<gene>
    <name evidence="3" type="ORF">P154DRAFT_519009</name>
</gene>